<proteinExistence type="predicted"/>
<sequence length="104" mass="10529">MKAVAATAGAAADSGAVSAMRSGVMSDSFSGGDAIIRPSSQTCASRAIAMTHCGKACRRFAPIMPRAPAKAGGTEASGGGSKRHGTDTLRRDTCASIDRLKERT</sequence>
<reference evidence="3" key="1">
    <citation type="journal article" date="2019" name="Int. J. Syst. Evol. Microbiol.">
        <title>The Global Catalogue of Microorganisms (GCM) 10K type strain sequencing project: providing services to taxonomists for standard genome sequencing and annotation.</title>
        <authorList>
            <consortium name="The Broad Institute Genomics Platform"/>
            <consortium name="The Broad Institute Genome Sequencing Center for Infectious Disease"/>
            <person name="Wu L."/>
            <person name="Ma J."/>
        </authorList>
    </citation>
    <scope>NUCLEOTIDE SEQUENCE [LARGE SCALE GENOMIC DNA]</scope>
    <source>
        <strain evidence="3">JCM 18204</strain>
    </source>
</reference>
<protein>
    <submittedName>
        <fullName evidence="2">Uncharacterized protein</fullName>
    </submittedName>
</protein>
<dbReference type="EMBL" id="BAABJE010000007">
    <property type="protein sequence ID" value="GAA4792310.1"/>
    <property type="molecule type" value="Genomic_DNA"/>
</dbReference>
<comment type="caution">
    <text evidence="2">The sequence shown here is derived from an EMBL/GenBank/DDBJ whole genome shotgun (WGS) entry which is preliminary data.</text>
</comment>
<evidence type="ECO:0000313" key="2">
    <source>
        <dbReference type="EMBL" id="GAA4792310.1"/>
    </source>
</evidence>
<evidence type="ECO:0000313" key="3">
    <source>
        <dbReference type="Proteomes" id="UP001499959"/>
    </source>
</evidence>
<keyword evidence="3" id="KW-1185">Reference proteome</keyword>
<accession>A0ABP9BAQ9</accession>
<feature type="compositionally biased region" description="Basic and acidic residues" evidence="1">
    <location>
        <begin position="84"/>
        <end position="104"/>
    </location>
</feature>
<feature type="region of interest" description="Disordered" evidence="1">
    <location>
        <begin position="65"/>
        <end position="104"/>
    </location>
</feature>
<name>A0ABP9BAQ9_9GAMM</name>
<evidence type="ECO:0000256" key="1">
    <source>
        <dbReference type="SAM" id="MobiDB-lite"/>
    </source>
</evidence>
<organism evidence="2 3">
    <name type="scientific">Lysobacter hankyongensis</name>
    <dbReference type="NCBI Taxonomy" id="1176535"/>
    <lineage>
        <taxon>Bacteria</taxon>
        <taxon>Pseudomonadati</taxon>
        <taxon>Pseudomonadota</taxon>
        <taxon>Gammaproteobacteria</taxon>
        <taxon>Lysobacterales</taxon>
        <taxon>Lysobacteraceae</taxon>
        <taxon>Lysobacter</taxon>
    </lineage>
</organism>
<dbReference type="Proteomes" id="UP001499959">
    <property type="component" value="Unassembled WGS sequence"/>
</dbReference>
<gene>
    <name evidence="2" type="ORF">GCM10023307_17110</name>
</gene>